<evidence type="ECO:0000313" key="2">
    <source>
        <dbReference type="Proteomes" id="UP001281147"/>
    </source>
</evidence>
<reference evidence="1" key="1">
    <citation type="submission" date="2023-07" db="EMBL/GenBank/DDBJ databases">
        <title>Black Yeasts Isolated from many extreme environments.</title>
        <authorList>
            <person name="Coleine C."/>
            <person name="Stajich J.E."/>
            <person name="Selbmann L."/>
        </authorList>
    </citation>
    <scope>NUCLEOTIDE SEQUENCE</scope>
    <source>
        <strain evidence="1">CCFEE 5714</strain>
    </source>
</reference>
<accession>A0ACC3MWZ6</accession>
<dbReference type="Proteomes" id="UP001281147">
    <property type="component" value="Unassembled WGS sequence"/>
</dbReference>
<dbReference type="EMBL" id="JAUTXU010000132">
    <property type="protein sequence ID" value="KAK3705104.1"/>
    <property type="molecule type" value="Genomic_DNA"/>
</dbReference>
<sequence>MRSIALYTLLSAAILAILILFTTYAWPHVPSNPWQTINSHSNTNPEEEQRVRIPVTHNDWTFDHRRHARNYGLSEEQCNAAFPLLYKEIDRAVEHRKRIGKDIGMEEVEVRQRSNVRAMVRDNQLYVVDAHGENTNFRPRTLATLNSISRAVSAFADPLPDVEFTATFDDDAAARDSNATTWAYARLPEQEFLWLMPDFGFWGWPHKGTNSYAEHISILDDQEEDFLDKIPKLVWRGGIGNAGGDVRKKLIAQSEGHEWNDAKSVNWKNQTEVQERRLSMQEHCDYMFTAQTEGNTYSGRFKLLLNCHSVSVTHKMEYIEHFHHLLQPSGTYQNIVEVKRDFSDLPGAMDHLLQPENLKGETKRIADNARRTFRERYITPAAEACYWRALIRGWAEVQGFTPERWVDVPEVDGRKARRKPRGVPFEAYTIMETTQEWEIPAPMRHVCAVGESY</sequence>
<name>A0ACC3MWZ6_9PEZI</name>
<keyword evidence="2" id="KW-1185">Reference proteome</keyword>
<proteinExistence type="predicted"/>
<evidence type="ECO:0000313" key="1">
    <source>
        <dbReference type="EMBL" id="KAK3705104.1"/>
    </source>
</evidence>
<protein>
    <submittedName>
        <fullName evidence="1">Uncharacterized protein</fullName>
    </submittedName>
</protein>
<organism evidence="1 2">
    <name type="scientific">Vermiconidia calcicola</name>
    <dbReference type="NCBI Taxonomy" id="1690605"/>
    <lineage>
        <taxon>Eukaryota</taxon>
        <taxon>Fungi</taxon>
        <taxon>Dikarya</taxon>
        <taxon>Ascomycota</taxon>
        <taxon>Pezizomycotina</taxon>
        <taxon>Dothideomycetes</taxon>
        <taxon>Dothideomycetidae</taxon>
        <taxon>Mycosphaerellales</taxon>
        <taxon>Extremaceae</taxon>
        <taxon>Vermiconidia</taxon>
    </lineage>
</organism>
<comment type="caution">
    <text evidence="1">The sequence shown here is derived from an EMBL/GenBank/DDBJ whole genome shotgun (WGS) entry which is preliminary data.</text>
</comment>
<gene>
    <name evidence="1" type="ORF">LTR37_013471</name>
</gene>